<comment type="caution">
    <text evidence="3">The sequence shown here is derived from an EMBL/GenBank/DDBJ whole genome shotgun (WGS) entry which is preliminary data.</text>
</comment>
<dbReference type="OrthoDB" id="10069833at2759"/>
<dbReference type="EMBL" id="MRZV01000431">
    <property type="protein sequence ID" value="PIK50154.1"/>
    <property type="molecule type" value="Genomic_DNA"/>
</dbReference>
<evidence type="ECO:0000259" key="2">
    <source>
        <dbReference type="PROSITE" id="PS01179"/>
    </source>
</evidence>
<evidence type="ECO:0000313" key="3">
    <source>
        <dbReference type="EMBL" id="PIK50154.1"/>
    </source>
</evidence>
<dbReference type="PROSITE" id="PS01179">
    <property type="entry name" value="PID"/>
    <property type="match status" value="1"/>
</dbReference>
<name>A0A2G8KQ62_STIJA</name>
<feature type="region of interest" description="Disordered" evidence="1">
    <location>
        <begin position="255"/>
        <end position="324"/>
    </location>
</feature>
<gene>
    <name evidence="3" type="ORF">BSL78_12952</name>
</gene>
<dbReference type="GO" id="GO:0005737">
    <property type="term" value="C:cytoplasm"/>
    <property type="evidence" value="ECO:0007669"/>
    <property type="project" value="TreeGrafter"/>
</dbReference>
<dbReference type="STRING" id="307972.A0A2G8KQ62"/>
<accession>A0A2G8KQ62</accession>
<dbReference type="InterPro" id="IPR006020">
    <property type="entry name" value="PTB/PI_dom"/>
</dbReference>
<sequence>MVGEIAAQSQSMELLLSRQVGKYKGCERTEKKAQCSGFCHVIMYSLPVTLQERKTMVKVSGEHKKRIILNISSAGVRILDERTMNEEYLHEVQKISFVSRDPTDARAFGLIAGDEGNHKFFAIKTEKAAYNVVLALKELFESVLKTKQKQMEDFQGSKQPSHENIYSQPVEYDLDQSPGSCIFCEMHINQNLFSGCSSETVPEGPTTATVVEEDPSSLYAVPHKTRQQDIAEREESLAELARTVEVMQEGLHNMEEFSIAPPPPASARRTSREPLSPTPEVTLESPFVITAPAPKRAPPQPPSDPFQSQLMDSQMTETKPTSSASEDLFKEFGDTLTSPLTVQSPPSQAPNPNPFGPPMGFAMNFNAGYAMPIAQQGFGMPRAATTISHSECHERSLLLAPYGSV</sequence>
<dbReference type="InterPro" id="IPR011993">
    <property type="entry name" value="PH-like_dom_sf"/>
</dbReference>
<protein>
    <recommendedName>
        <fullName evidence="2">PID domain-containing protein</fullName>
    </recommendedName>
</protein>
<dbReference type="AlphaFoldDB" id="A0A2G8KQ62"/>
<dbReference type="Proteomes" id="UP000230750">
    <property type="component" value="Unassembled WGS sequence"/>
</dbReference>
<keyword evidence="4" id="KW-1185">Reference proteome</keyword>
<dbReference type="SMART" id="SM00462">
    <property type="entry name" value="PTB"/>
    <property type="match status" value="1"/>
</dbReference>
<dbReference type="Gene3D" id="2.30.29.30">
    <property type="entry name" value="Pleckstrin-homology domain (PH domain)/Phosphotyrosine-binding domain (PTB)"/>
    <property type="match status" value="1"/>
</dbReference>
<dbReference type="PANTHER" id="PTHR47695">
    <property type="entry name" value="PID DOMAIN-CONTAINING PROTEIN"/>
    <property type="match status" value="1"/>
</dbReference>
<evidence type="ECO:0000313" key="4">
    <source>
        <dbReference type="Proteomes" id="UP000230750"/>
    </source>
</evidence>
<proteinExistence type="predicted"/>
<evidence type="ECO:0000256" key="1">
    <source>
        <dbReference type="SAM" id="MobiDB-lite"/>
    </source>
</evidence>
<dbReference type="Pfam" id="PF00640">
    <property type="entry name" value="PID"/>
    <property type="match status" value="1"/>
</dbReference>
<dbReference type="PANTHER" id="PTHR47695:SF3">
    <property type="entry name" value="PID DOMAIN-CONTAINING PROTEIN"/>
    <property type="match status" value="1"/>
</dbReference>
<organism evidence="3 4">
    <name type="scientific">Stichopus japonicus</name>
    <name type="common">Sea cucumber</name>
    <dbReference type="NCBI Taxonomy" id="307972"/>
    <lineage>
        <taxon>Eukaryota</taxon>
        <taxon>Metazoa</taxon>
        <taxon>Echinodermata</taxon>
        <taxon>Eleutherozoa</taxon>
        <taxon>Echinozoa</taxon>
        <taxon>Holothuroidea</taxon>
        <taxon>Aspidochirotacea</taxon>
        <taxon>Aspidochirotida</taxon>
        <taxon>Stichopodidae</taxon>
        <taxon>Apostichopus</taxon>
    </lineage>
</organism>
<feature type="domain" description="PID" evidence="2">
    <location>
        <begin position="22"/>
        <end position="152"/>
    </location>
</feature>
<feature type="compositionally biased region" description="Polar residues" evidence="1">
    <location>
        <begin position="310"/>
        <end position="324"/>
    </location>
</feature>
<reference evidence="3 4" key="1">
    <citation type="journal article" date="2017" name="PLoS Biol.">
        <title>The sea cucumber genome provides insights into morphological evolution and visceral regeneration.</title>
        <authorList>
            <person name="Zhang X."/>
            <person name="Sun L."/>
            <person name="Yuan J."/>
            <person name="Sun Y."/>
            <person name="Gao Y."/>
            <person name="Zhang L."/>
            <person name="Li S."/>
            <person name="Dai H."/>
            <person name="Hamel J.F."/>
            <person name="Liu C."/>
            <person name="Yu Y."/>
            <person name="Liu S."/>
            <person name="Lin W."/>
            <person name="Guo K."/>
            <person name="Jin S."/>
            <person name="Xu P."/>
            <person name="Storey K.B."/>
            <person name="Huan P."/>
            <person name="Zhang T."/>
            <person name="Zhou Y."/>
            <person name="Zhang J."/>
            <person name="Lin C."/>
            <person name="Li X."/>
            <person name="Xing L."/>
            <person name="Huo D."/>
            <person name="Sun M."/>
            <person name="Wang L."/>
            <person name="Mercier A."/>
            <person name="Li F."/>
            <person name="Yang H."/>
            <person name="Xiang J."/>
        </authorList>
    </citation>
    <scope>NUCLEOTIDE SEQUENCE [LARGE SCALE GENOMIC DNA]</scope>
    <source>
        <strain evidence="3">Shaxun</strain>
        <tissue evidence="3">Muscle</tissue>
    </source>
</reference>
<feature type="compositionally biased region" description="Pro residues" evidence="1">
    <location>
        <begin position="295"/>
        <end position="304"/>
    </location>
</feature>
<dbReference type="SUPFAM" id="SSF50729">
    <property type="entry name" value="PH domain-like"/>
    <property type="match status" value="1"/>
</dbReference>